<protein>
    <submittedName>
        <fullName evidence="2">Uncharacterized protein</fullName>
    </submittedName>
</protein>
<dbReference type="RefSeq" id="WP_072105567.1">
    <property type="nucleotide sequence ID" value="NC_032102.1"/>
</dbReference>
<evidence type="ECO:0000256" key="1">
    <source>
        <dbReference type="SAM" id="Coils"/>
    </source>
</evidence>
<feature type="coiled-coil region" evidence="1">
    <location>
        <begin position="31"/>
        <end position="58"/>
    </location>
</feature>
<keyword evidence="2" id="KW-0614">Plasmid</keyword>
<accession>A0A0P0LXI8</accession>
<reference evidence="2" key="1">
    <citation type="submission" date="2015-07" db="EMBL/GenBank/DDBJ databases">
        <title>Co-Production of KPC-18 and VIM-1 Carbapenemases by Enterobacter cloacae.</title>
        <authorList>
            <person name="Doi Y."/>
        </authorList>
    </citation>
    <scope>NUCLEOTIDE SEQUENCE</scope>
    <source>
        <strain evidence="2">G6809</strain>
        <plasmid evidence="2">pG6809-1</plasmid>
    </source>
</reference>
<geneLocation type="plasmid" evidence="2">
    <name>pG6809-1</name>
</geneLocation>
<organism evidence="2">
    <name type="scientific">Enterobacter cloacae</name>
    <dbReference type="NCBI Taxonomy" id="550"/>
    <lineage>
        <taxon>Bacteria</taxon>
        <taxon>Pseudomonadati</taxon>
        <taxon>Pseudomonadota</taxon>
        <taxon>Gammaproteobacteria</taxon>
        <taxon>Enterobacterales</taxon>
        <taxon>Enterobacteriaceae</taxon>
        <taxon>Enterobacter</taxon>
        <taxon>Enterobacter cloacae complex</taxon>
    </lineage>
</organism>
<sequence length="146" mass="17033">MNTDIYEKIMSDLEFDRDNLEEVWRQQPRLLMEYGSKLARAEREVADAKLSLDAIEAKIYDNERKNLSMNGIKFNESVLEAKVRTNPQYLAKRQKLDEARHIADLYKHAVAAFSHRRDMIVQASKMAIVEIERLGAERFHPPVNLC</sequence>
<name>A0A0P0LXI8_ENTCL</name>
<dbReference type="AlphaFoldDB" id="A0A0P0LXI8"/>
<proteinExistence type="predicted"/>
<evidence type="ECO:0000313" key="2">
    <source>
        <dbReference type="EMBL" id="ALK44002.1"/>
    </source>
</evidence>
<dbReference type="EMBL" id="KT345945">
    <property type="protein sequence ID" value="ALK44002.1"/>
    <property type="molecule type" value="Genomic_DNA"/>
</dbReference>
<keyword evidence="1" id="KW-0175">Coiled coil</keyword>